<proteinExistence type="predicted"/>
<dbReference type="Pfam" id="PF13472">
    <property type="entry name" value="Lipase_GDSL_2"/>
    <property type="match status" value="1"/>
</dbReference>
<protein>
    <submittedName>
        <fullName evidence="4">Uncharacterized protein</fullName>
    </submittedName>
</protein>
<gene>
    <name evidence="4" type="ORF">B0A50_02595</name>
</gene>
<dbReference type="InterPro" id="IPR052762">
    <property type="entry name" value="PCW_deacetylase/CE"/>
</dbReference>
<dbReference type="CDD" id="cd01831">
    <property type="entry name" value="Endoglucanase_E_like"/>
    <property type="match status" value="1"/>
</dbReference>
<dbReference type="Gene3D" id="3.40.50.1110">
    <property type="entry name" value="SGNH hydrolase"/>
    <property type="match status" value="1"/>
</dbReference>
<dbReference type="GO" id="GO:0052689">
    <property type="term" value="F:carboxylic ester hydrolase activity"/>
    <property type="evidence" value="ECO:0007669"/>
    <property type="project" value="InterPro"/>
</dbReference>
<sequence length="379" mass="41346">MAPLHKLLAYAATLVWGHPLHQTDEVTPLYRFLGRVNPDTQELTWPATGVEFVFDGTTANVPVERVSGTNSIDIFIDKHAPLVIENVTEPSIPLPTGLSDSKHHVVIRKRTETLFGTFALGDLSEIPGIQPLRLPPPARRMEIIGDSISAGYGNLGEFPCRGGPATEDAIVSYGALTAKAIGAAYSDVAYSARGLIRNYVTEPPGEAVVPELWTRYGANDPDNSYPFEPPADIVVINLGSNDFSYLVTVESGFTYQARDQINVTAYTEATVDFARRVQSKYPDAELFITSSPLLHNAYPTSIMSSPQVNDQFPLGGNQHNIQVAALKKAVAQLGSKTHFVDFPPNDPRDFSQFGCDFHPSASYHRKMAGILTYAINQAL</sequence>
<name>A0A4U0U5S1_9PEZI</name>
<accession>A0A4U0U5S1</accession>
<organism evidence="4 5">
    <name type="scientific">Salinomyces thailandicus</name>
    <dbReference type="NCBI Taxonomy" id="706561"/>
    <lineage>
        <taxon>Eukaryota</taxon>
        <taxon>Fungi</taxon>
        <taxon>Dikarya</taxon>
        <taxon>Ascomycota</taxon>
        <taxon>Pezizomycotina</taxon>
        <taxon>Dothideomycetes</taxon>
        <taxon>Dothideomycetidae</taxon>
        <taxon>Mycosphaerellales</taxon>
        <taxon>Teratosphaeriaceae</taxon>
        <taxon>Salinomyces</taxon>
    </lineage>
</organism>
<dbReference type="AlphaFoldDB" id="A0A4U0U5S1"/>
<comment type="caution">
    <text evidence="4">The sequence shown here is derived from an EMBL/GenBank/DDBJ whole genome shotgun (WGS) entry which is preliminary data.</text>
</comment>
<dbReference type="PANTHER" id="PTHR37834">
    <property type="entry name" value="GDSL-LIKE LIPASE/ACYLHYDROLASE DOMAIN PROTEIN (AFU_ORTHOLOGUE AFUA_2G00620)"/>
    <property type="match status" value="1"/>
</dbReference>
<reference evidence="4 5" key="1">
    <citation type="submission" date="2017-03" db="EMBL/GenBank/DDBJ databases">
        <title>Genomes of endolithic fungi from Antarctica.</title>
        <authorList>
            <person name="Coleine C."/>
            <person name="Masonjones S."/>
            <person name="Stajich J.E."/>
        </authorList>
    </citation>
    <scope>NUCLEOTIDE SEQUENCE [LARGE SCALE GENOMIC DNA]</scope>
    <source>
        <strain evidence="4 5">CCFEE 6315</strain>
    </source>
</reference>
<evidence type="ECO:0000313" key="5">
    <source>
        <dbReference type="Proteomes" id="UP000308549"/>
    </source>
</evidence>
<dbReference type="Gene3D" id="2.60.120.260">
    <property type="entry name" value="Galactose-binding domain-like"/>
    <property type="match status" value="1"/>
</dbReference>
<dbReference type="PANTHER" id="PTHR37834:SF2">
    <property type="entry name" value="ESTERASE, SGNH HYDROLASE-TYPE"/>
    <property type="match status" value="1"/>
</dbReference>
<dbReference type="InterPro" id="IPR013830">
    <property type="entry name" value="SGNH_hydro"/>
</dbReference>
<feature type="signal peptide" evidence="1">
    <location>
        <begin position="1"/>
        <end position="17"/>
    </location>
</feature>
<feature type="chain" id="PRO_5020875650" evidence="1">
    <location>
        <begin position="18"/>
        <end position="379"/>
    </location>
</feature>
<feature type="domain" description="Carbohydrate esterase 2 N-terminal" evidence="3">
    <location>
        <begin position="33"/>
        <end position="123"/>
    </location>
</feature>
<dbReference type="Proteomes" id="UP000308549">
    <property type="component" value="Unassembled WGS sequence"/>
</dbReference>
<dbReference type="OrthoDB" id="426133at2759"/>
<dbReference type="InterPro" id="IPR036514">
    <property type="entry name" value="SGNH_hydro_sf"/>
</dbReference>
<dbReference type="InterPro" id="IPR040794">
    <property type="entry name" value="CE2_N"/>
</dbReference>
<dbReference type="Pfam" id="PF17996">
    <property type="entry name" value="CE2_N"/>
    <property type="match status" value="1"/>
</dbReference>
<dbReference type="EMBL" id="NAJL01000011">
    <property type="protein sequence ID" value="TKA30368.1"/>
    <property type="molecule type" value="Genomic_DNA"/>
</dbReference>
<evidence type="ECO:0000259" key="2">
    <source>
        <dbReference type="Pfam" id="PF13472"/>
    </source>
</evidence>
<evidence type="ECO:0000313" key="4">
    <source>
        <dbReference type="EMBL" id="TKA30368.1"/>
    </source>
</evidence>
<evidence type="ECO:0000256" key="1">
    <source>
        <dbReference type="SAM" id="SignalP"/>
    </source>
</evidence>
<keyword evidence="1" id="KW-0732">Signal</keyword>
<keyword evidence="5" id="KW-1185">Reference proteome</keyword>
<evidence type="ECO:0000259" key="3">
    <source>
        <dbReference type="Pfam" id="PF17996"/>
    </source>
</evidence>
<dbReference type="InterPro" id="IPR037461">
    <property type="entry name" value="CtCE2-like_dom"/>
</dbReference>
<feature type="domain" description="SGNH hydrolase-type esterase" evidence="2">
    <location>
        <begin position="144"/>
        <end position="365"/>
    </location>
</feature>
<dbReference type="SUPFAM" id="SSF52266">
    <property type="entry name" value="SGNH hydrolase"/>
    <property type="match status" value="1"/>
</dbReference>